<dbReference type="CDD" id="cd00093">
    <property type="entry name" value="HTH_XRE"/>
    <property type="match status" value="1"/>
</dbReference>
<keyword evidence="2" id="KW-0812">Transmembrane</keyword>
<evidence type="ECO:0000259" key="3">
    <source>
        <dbReference type="PROSITE" id="PS50943"/>
    </source>
</evidence>
<dbReference type="Pfam" id="PF01381">
    <property type="entry name" value="HTH_3"/>
    <property type="match status" value="1"/>
</dbReference>
<evidence type="ECO:0000313" key="5">
    <source>
        <dbReference type="Proteomes" id="UP000281915"/>
    </source>
</evidence>
<dbReference type="RefSeq" id="WP_023558252.1">
    <property type="nucleotide sequence ID" value="NZ_RHHT01000027.1"/>
</dbReference>
<keyword evidence="1" id="KW-0238">DNA-binding</keyword>
<dbReference type="GO" id="GO:0003677">
    <property type="term" value="F:DNA binding"/>
    <property type="evidence" value="ECO:0007669"/>
    <property type="project" value="UniProtKB-KW"/>
</dbReference>
<dbReference type="PANTHER" id="PTHR46558">
    <property type="entry name" value="TRACRIPTIONAL REGULATORY PROTEIN-RELATED-RELATED"/>
    <property type="match status" value="1"/>
</dbReference>
<dbReference type="EMBL" id="RHHT01000027">
    <property type="protein sequence ID" value="RNB78005.1"/>
    <property type="molecule type" value="Genomic_DNA"/>
</dbReference>
<dbReference type="InterPro" id="IPR001387">
    <property type="entry name" value="Cro/C1-type_HTH"/>
</dbReference>
<protein>
    <submittedName>
        <fullName evidence="4">XRE family transcriptional regulator</fullName>
    </submittedName>
</protein>
<accession>A0A3M8CT33</accession>
<sequence>MNFHEKIKSLRAKEKQSQSELAELLHVTPQAVSKWENNKSVPDLMTLVAISDLYGVSLDYLIKGDQKLQEKLSAGLKVKHFFISFGIGGTATILLFFVMGIISMVTGIEFFIHYWAAPGVFFLFFFSILLSPFIQSKKAIEESR</sequence>
<proteinExistence type="predicted"/>
<dbReference type="Proteomes" id="UP000281915">
    <property type="component" value="Unassembled WGS sequence"/>
</dbReference>
<dbReference type="Gene3D" id="1.10.260.40">
    <property type="entry name" value="lambda repressor-like DNA-binding domains"/>
    <property type="match status" value="1"/>
</dbReference>
<keyword evidence="2" id="KW-0472">Membrane</keyword>
<dbReference type="PROSITE" id="PS50943">
    <property type="entry name" value="HTH_CROC1"/>
    <property type="match status" value="1"/>
</dbReference>
<dbReference type="InterPro" id="IPR010982">
    <property type="entry name" value="Lambda_DNA-bd_dom_sf"/>
</dbReference>
<comment type="caution">
    <text evidence="4">The sequence shown here is derived from an EMBL/GenBank/DDBJ whole genome shotgun (WGS) entry which is preliminary data.</text>
</comment>
<dbReference type="SMART" id="SM00530">
    <property type="entry name" value="HTH_XRE"/>
    <property type="match status" value="1"/>
</dbReference>
<feature type="domain" description="HTH cro/C1-type" evidence="3">
    <location>
        <begin position="7"/>
        <end position="61"/>
    </location>
</feature>
<dbReference type="PANTHER" id="PTHR46558:SF4">
    <property type="entry name" value="DNA-BIDING PHAGE PROTEIN"/>
    <property type="match status" value="1"/>
</dbReference>
<evidence type="ECO:0000313" key="4">
    <source>
        <dbReference type="EMBL" id="RNB78005.1"/>
    </source>
</evidence>
<name>A0A3M8CT33_9BACL</name>
<dbReference type="AlphaFoldDB" id="A0A3M8CT33"/>
<feature type="transmembrane region" description="Helical" evidence="2">
    <location>
        <begin position="111"/>
        <end position="134"/>
    </location>
</feature>
<evidence type="ECO:0000256" key="2">
    <source>
        <dbReference type="SAM" id="Phobius"/>
    </source>
</evidence>
<reference evidence="4 5" key="1">
    <citation type="submission" date="2018-10" db="EMBL/GenBank/DDBJ databases">
        <title>Phylogenomics of Brevibacillus.</title>
        <authorList>
            <person name="Dunlap C."/>
        </authorList>
    </citation>
    <scope>NUCLEOTIDE SEQUENCE [LARGE SCALE GENOMIC DNA]</scope>
    <source>
        <strain evidence="4 5">JCM 15085</strain>
    </source>
</reference>
<keyword evidence="2" id="KW-1133">Transmembrane helix</keyword>
<dbReference type="SUPFAM" id="SSF47413">
    <property type="entry name" value="lambda repressor-like DNA-binding domains"/>
    <property type="match status" value="1"/>
</dbReference>
<gene>
    <name evidence="4" type="ORF">EDM58_13445</name>
</gene>
<organism evidence="4 5">
    <name type="scientific">Brevibacillus panacihumi</name>
    <dbReference type="NCBI Taxonomy" id="497735"/>
    <lineage>
        <taxon>Bacteria</taxon>
        <taxon>Bacillati</taxon>
        <taxon>Bacillota</taxon>
        <taxon>Bacilli</taxon>
        <taxon>Bacillales</taxon>
        <taxon>Paenibacillaceae</taxon>
        <taxon>Brevibacillus</taxon>
    </lineage>
</organism>
<feature type="transmembrane region" description="Helical" evidence="2">
    <location>
        <begin position="82"/>
        <end position="105"/>
    </location>
</feature>
<evidence type="ECO:0000256" key="1">
    <source>
        <dbReference type="ARBA" id="ARBA00023125"/>
    </source>
</evidence>